<accession>A0A160DUT6</accession>
<dbReference type="SMART" id="SM00345">
    <property type="entry name" value="HTH_GNTR"/>
    <property type="match status" value="1"/>
</dbReference>
<dbReference type="InterPro" id="IPR015424">
    <property type="entry name" value="PyrdxlP-dep_Trfase"/>
</dbReference>
<dbReference type="GO" id="GO:0030170">
    <property type="term" value="F:pyridoxal phosphate binding"/>
    <property type="evidence" value="ECO:0007669"/>
    <property type="project" value="InterPro"/>
</dbReference>
<dbReference type="Proteomes" id="UP000076830">
    <property type="component" value="Chromosome"/>
</dbReference>
<keyword evidence="4" id="KW-0663">Pyridoxal phosphate</keyword>
<evidence type="ECO:0000256" key="7">
    <source>
        <dbReference type="ARBA" id="ARBA00023163"/>
    </source>
</evidence>
<proteinExistence type="inferred from homology"/>
<dbReference type="Gene3D" id="1.10.10.10">
    <property type="entry name" value="Winged helix-like DNA-binding domain superfamily/Winged helix DNA-binding domain"/>
    <property type="match status" value="1"/>
</dbReference>
<dbReference type="SUPFAM" id="SSF53383">
    <property type="entry name" value="PLP-dependent transferases"/>
    <property type="match status" value="1"/>
</dbReference>
<keyword evidence="3" id="KW-0808">Transferase</keyword>
<dbReference type="KEGG" id="dko:I596_1787"/>
<dbReference type="Pfam" id="PF00392">
    <property type="entry name" value="GntR"/>
    <property type="match status" value="1"/>
</dbReference>
<evidence type="ECO:0000256" key="2">
    <source>
        <dbReference type="ARBA" id="ARBA00022576"/>
    </source>
</evidence>
<evidence type="ECO:0000256" key="4">
    <source>
        <dbReference type="ARBA" id="ARBA00022898"/>
    </source>
</evidence>
<comment type="similarity">
    <text evidence="1">In the C-terminal section; belongs to the class-I pyridoxal-phosphate-dependent aminotransferase family.</text>
</comment>
<dbReference type="FunFam" id="3.40.640.10:FF:000023">
    <property type="entry name" value="Transcriptional regulator, GntR family"/>
    <property type="match status" value="1"/>
</dbReference>
<dbReference type="PANTHER" id="PTHR46577">
    <property type="entry name" value="HTH-TYPE TRANSCRIPTIONAL REGULATORY PROTEIN GABR"/>
    <property type="match status" value="1"/>
</dbReference>
<keyword evidence="2" id="KW-0032">Aminotransferase</keyword>
<dbReference type="Pfam" id="PF00155">
    <property type="entry name" value="Aminotran_1_2"/>
    <property type="match status" value="1"/>
</dbReference>
<evidence type="ECO:0000256" key="6">
    <source>
        <dbReference type="ARBA" id="ARBA00023125"/>
    </source>
</evidence>
<dbReference type="STRING" id="1300342.I596_1787"/>
<dbReference type="InterPro" id="IPR051446">
    <property type="entry name" value="HTH_trans_reg/aminotransferase"/>
</dbReference>
<dbReference type="GO" id="GO:0003700">
    <property type="term" value="F:DNA-binding transcription factor activity"/>
    <property type="evidence" value="ECO:0007669"/>
    <property type="project" value="InterPro"/>
</dbReference>
<dbReference type="SUPFAM" id="SSF46785">
    <property type="entry name" value="Winged helix' DNA-binding domain"/>
    <property type="match status" value="1"/>
</dbReference>
<keyword evidence="7" id="KW-0804">Transcription</keyword>
<gene>
    <name evidence="9" type="ORF">I596_1787</name>
</gene>
<protein>
    <submittedName>
        <fullName evidence="9">Transcriptional regulator, GntR family</fullName>
    </submittedName>
</protein>
<dbReference type="GO" id="GO:0008483">
    <property type="term" value="F:transaminase activity"/>
    <property type="evidence" value="ECO:0007669"/>
    <property type="project" value="UniProtKB-KW"/>
</dbReference>
<dbReference type="PANTHER" id="PTHR46577:SF2">
    <property type="entry name" value="TRANSCRIPTIONAL REGULATORY PROTEIN"/>
    <property type="match status" value="1"/>
</dbReference>
<dbReference type="PROSITE" id="PS50949">
    <property type="entry name" value="HTH_GNTR"/>
    <property type="match status" value="1"/>
</dbReference>
<dbReference type="Gene3D" id="3.40.640.10">
    <property type="entry name" value="Type I PLP-dependent aspartate aminotransferase-like (Major domain)"/>
    <property type="match status" value="1"/>
</dbReference>
<dbReference type="InterPro" id="IPR015422">
    <property type="entry name" value="PyrdxlP-dep_Trfase_small"/>
</dbReference>
<organism evidence="9 10">
    <name type="scientific">Dokdonella koreensis DS-123</name>
    <dbReference type="NCBI Taxonomy" id="1300342"/>
    <lineage>
        <taxon>Bacteria</taxon>
        <taxon>Pseudomonadati</taxon>
        <taxon>Pseudomonadota</taxon>
        <taxon>Gammaproteobacteria</taxon>
        <taxon>Lysobacterales</taxon>
        <taxon>Rhodanobacteraceae</taxon>
        <taxon>Dokdonella</taxon>
    </lineage>
</organism>
<dbReference type="Gene3D" id="3.90.1150.10">
    <property type="entry name" value="Aspartate Aminotransferase, domain 1"/>
    <property type="match status" value="1"/>
</dbReference>
<dbReference type="InterPro" id="IPR036390">
    <property type="entry name" value="WH_DNA-bd_sf"/>
</dbReference>
<name>A0A160DUT6_9GAMM</name>
<evidence type="ECO:0000256" key="1">
    <source>
        <dbReference type="ARBA" id="ARBA00005384"/>
    </source>
</evidence>
<reference evidence="9 10" key="1">
    <citation type="submission" date="2016-04" db="EMBL/GenBank/DDBJ databases">
        <title>Complete genome sequence of Dokdonella koreensis DS-123T.</title>
        <authorList>
            <person name="Kim J.F."/>
            <person name="Lee H."/>
            <person name="Kwak M.-J."/>
        </authorList>
    </citation>
    <scope>NUCLEOTIDE SEQUENCE [LARGE SCALE GENOMIC DNA]</scope>
    <source>
        <strain evidence="9 10">DS-123</strain>
    </source>
</reference>
<dbReference type="InterPro" id="IPR000524">
    <property type="entry name" value="Tscrpt_reg_HTH_GntR"/>
</dbReference>
<dbReference type="CDD" id="cd07377">
    <property type="entry name" value="WHTH_GntR"/>
    <property type="match status" value="1"/>
</dbReference>
<evidence type="ECO:0000313" key="9">
    <source>
        <dbReference type="EMBL" id="ANB17811.1"/>
    </source>
</evidence>
<feature type="domain" description="HTH gntR-type" evidence="8">
    <location>
        <begin position="73"/>
        <end position="141"/>
    </location>
</feature>
<keyword evidence="6" id="KW-0238">DNA-binding</keyword>
<dbReference type="InterPro" id="IPR004839">
    <property type="entry name" value="Aminotransferase_I/II_large"/>
</dbReference>
<dbReference type="InterPro" id="IPR015421">
    <property type="entry name" value="PyrdxlP-dep_Trfase_major"/>
</dbReference>
<dbReference type="InterPro" id="IPR036388">
    <property type="entry name" value="WH-like_DNA-bd_sf"/>
</dbReference>
<dbReference type="PATRIC" id="fig|1300342.3.peg.1746"/>
<keyword evidence="10" id="KW-1185">Reference proteome</keyword>
<evidence type="ECO:0000256" key="5">
    <source>
        <dbReference type="ARBA" id="ARBA00023015"/>
    </source>
</evidence>
<evidence type="ECO:0000259" key="8">
    <source>
        <dbReference type="PROSITE" id="PS50949"/>
    </source>
</evidence>
<keyword evidence="5" id="KW-0805">Transcription regulation</keyword>
<evidence type="ECO:0000256" key="3">
    <source>
        <dbReference type="ARBA" id="ARBA00022679"/>
    </source>
</evidence>
<dbReference type="EMBL" id="CP015249">
    <property type="protein sequence ID" value="ANB17811.1"/>
    <property type="molecule type" value="Genomic_DNA"/>
</dbReference>
<evidence type="ECO:0000313" key="10">
    <source>
        <dbReference type="Proteomes" id="UP000076830"/>
    </source>
</evidence>
<dbReference type="AlphaFoldDB" id="A0A160DUT6"/>
<dbReference type="CDD" id="cd00609">
    <property type="entry name" value="AAT_like"/>
    <property type="match status" value="1"/>
</dbReference>
<dbReference type="GO" id="GO:0003677">
    <property type="term" value="F:DNA binding"/>
    <property type="evidence" value="ECO:0007669"/>
    <property type="project" value="UniProtKB-KW"/>
</dbReference>
<sequence length="546" mass="60019">MTVSEVMAPDPRTRSIRTINGLRASGPAGPAAAPQLIWCFLVRLDLLLRTGRHHNPWRAIPGRPAFFLPKAAMKRYEALAEAIAESIRSGVLRPGDRMPSVRQASISREVSPSTVFQAYYLLEARGLIRARDRSGYYVTAGSQALLPEAQQASLPEPESAPVAVSERVFEVLESTAERDVVPLGSAFPSPHLFPLQRLARVMAATVPRLDPWSSVDDLGPGNARLRRQIALRYLTDGLHVRTEDIVVTNGALEALNLCLGAVTRPGDAVVVESPAFYAALQALERNGLHAIEVPTHPREGVDLAALAQVLERHRPKACWLMTNFQNPLGSLMPDAKKRDLVALVTRHQVPLIEDDVYGELYFGARRPVPAKAYDSEGWVMHCASFSKCLAPGYRIGWTVPGRFGRAVTRLKLSTSLGASIPAQATLAAYLEKGGYDKHLRQLRHALSVQQNAMLQSVARHFPEDTRTTRPDGGYFLWVELPPHVRALDIHRYALSHGISVAPGPIFSARGDYGHCLRLNYGHAWDARSEAAMATLGRLVRAFRDPA</sequence>